<accession>A0AAV7E896</accession>
<dbReference type="PANTHER" id="PTHR48475">
    <property type="entry name" value="RIBONUCLEASE H"/>
    <property type="match status" value="1"/>
</dbReference>
<evidence type="ECO:0000313" key="9">
    <source>
        <dbReference type="Proteomes" id="UP000825729"/>
    </source>
</evidence>
<evidence type="ECO:0000313" key="8">
    <source>
        <dbReference type="EMBL" id="KAG9444934.1"/>
    </source>
</evidence>
<organism evidence="8 9">
    <name type="scientific">Aristolochia fimbriata</name>
    <name type="common">White veined hardy Dutchman's pipe vine</name>
    <dbReference type="NCBI Taxonomy" id="158543"/>
    <lineage>
        <taxon>Eukaryota</taxon>
        <taxon>Viridiplantae</taxon>
        <taxon>Streptophyta</taxon>
        <taxon>Embryophyta</taxon>
        <taxon>Tracheophyta</taxon>
        <taxon>Spermatophyta</taxon>
        <taxon>Magnoliopsida</taxon>
        <taxon>Magnoliidae</taxon>
        <taxon>Piperales</taxon>
        <taxon>Aristolochiaceae</taxon>
        <taxon>Aristolochia</taxon>
    </lineage>
</organism>
<keyword evidence="3" id="KW-0540">Nuclease</keyword>
<evidence type="ECO:0000256" key="1">
    <source>
        <dbReference type="ARBA" id="ARBA00022679"/>
    </source>
</evidence>
<keyword evidence="4" id="KW-0255">Endonuclease</keyword>
<dbReference type="GO" id="GO:0003964">
    <property type="term" value="F:RNA-directed DNA polymerase activity"/>
    <property type="evidence" value="ECO:0007669"/>
    <property type="project" value="UniProtKB-KW"/>
</dbReference>
<protein>
    <recommendedName>
        <fullName evidence="7">Reverse transcriptase domain-containing protein</fullName>
    </recommendedName>
</protein>
<dbReference type="GO" id="GO:0016787">
    <property type="term" value="F:hydrolase activity"/>
    <property type="evidence" value="ECO:0007669"/>
    <property type="project" value="UniProtKB-KW"/>
</dbReference>
<reference evidence="8 9" key="1">
    <citation type="submission" date="2021-07" db="EMBL/GenBank/DDBJ databases">
        <title>The Aristolochia fimbriata genome: insights into angiosperm evolution, floral development and chemical biosynthesis.</title>
        <authorList>
            <person name="Jiao Y."/>
        </authorList>
    </citation>
    <scope>NUCLEOTIDE SEQUENCE [LARGE SCALE GENOMIC DNA]</scope>
    <source>
        <strain evidence="8">IBCAS-2021</strain>
        <tissue evidence="8">Leaf</tissue>
    </source>
</reference>
<dbReference type="Proteomes" id="UP000825729">
    <property type="component" value="Unassembled WGS sequence"/>
</dbReference>
<dbReference type="InterPro" id="IPR041373">
    <property type="entry name" value="RT_RNaseH"/>
</dbReference>
<dbReference type="Gene3D" id="3.10.10.10">
    <property type="entry name" value="HIV Type 1 Reverse Transcriptase, subunit A, domain 1"/>
    <property type="match status" value="1"/>
</dbReference>
<dbReference type="Pfam" id="PF00078">
    <property type="entry name" value="RVT_1"/>
    <property type="match status" value="1"/>
</dbReference>
<sequence length="313" mass="35959">MRPAQRMIYATTGHETLSFMDGSSGYNQICMDPKDEELTAFRTPKGIFCYKVMPFGLKNAGATYQRSMQLIFDDFLHKRVECYVDNLVVKAKERADHLLDLRAVFERLRRFQLRMNPLKCAFGVNSDKFLGSIIKPYLTKTLVLIVPIVGKPLLLYISAQENSVGALLAQNDENNKEWSLYYLSRTLVGAELNYTPIEKTCLALIFAMQKLRHYLLAHLTNLISRADPLKYIMSRPILSGRLAKWALLLSEFEIYFVPKRAIKGQALTNFLADHPVPAEWELTEEFSDEEIFLVKILPPWKMYFDGATRRNGA</sequence>
<dbReference type="PROSITE" id="PS50878">
    <property type="entry name" value="RT_POL"/>
    <property type="match status" value="1"/>
</dbReference>
<keyword evidence="1" id="KW-0808">Transferase</keyword>
<dbReference type="Gene3D" id="3.30.70.270">
    <property type="match status" value="1"/>
</dbReference>
<keyword evidence="9" id="KW-1185">Reference proteome</keyword>
<keyword evidence="6" id="KW-0695">RNA-directed DNA polymerase</keyword>
<keyword evidence="5" id="KW-0378">Hydrolase</keyword>
<dbReference type="GO" id="GO:0004519">
    <property type="term" value="F:endonuclease activity"/>
    <property type="evidence" value="ECO:0007669"/>
    <property type="project" value="UniProtKB-KW"/>
</dbReference>
<keyword evidence="2" id="KW-0548">Nucleotidyltransferase</keyword>
<dbReference type="InterPro" id="IPR043502">
    <property type="entry name" value="DNA/RNA_pol_sf"/>
</dbReference>
<feature type="domain" description="Reverse transcriptase" evidence="7">
    <location>
        <begin position="1"/>
        <end position="134"/>
    </location>
</feature>
<dbReference type="InterPro" id="IPR043128">
    <property type="entry name" value="Rev_trsase/Diguanyl_cyclase"/>
</dbReference>
<proteinExistence type="predicted"/>
<gene>
    <name evidence="8" type="ORF">H6P81_016274</name>
</gene>
<name>A0AAV7E896_ARIFI</name>
<dbReference type="SUPFAM" id="SSF56672">
    <property type="entry name" value="DNA/RNA polymerases"/>
    <property type="match status" value="1"/>
</dbReference>
<evidence type="ECO:0000256" key="5">
    <source>
        <dbReference type="ARBA" id="ARBA00022801"/>
    </source>
</evidence>
<dbReference type="Pfam" id="PF17917">
    <property type="entry name" value="RT_RNaseH"/>
    <property type="match status" value="1"/>
</dbReference>
<evidence type="ECO:0000256" key="2">
    <source>
        <dbReference type="ARBA" id="ARBA00022695"/>
    </source>
</evidence>
<dbReference type="InterPro" id="IPR000477">
    <property type="entry name" value="RT_dom"/>
</dbReference>
<dbReference type="CDD" id="cd01647">
    <property type="entry name" value="RT_LTR"/>
    <property type="match status" value="1"/>
</dbReference>
<evidence type="ECO:0000259" key="7">
    <source>
        <dbReference type="PROSITE" id="PS50878"/>
    </source>
</evidence>
<evidence type="ECO:0000256" key="4">
    <source>
        <dbReference type="ARBA" id="ARBA00022759"/>
    </source>
</evidence>
<evidence type="ECO:0000256" key="6">
    <source>
        <dbReference type="ARBA" id="ARBA00022918"/>
    </source>
</evidence>
<evidence type="ECO:0000256" key="3">
    <source>
        <dbReference type="ARBA" id="ARBA00022722"/>
    </source>
</evidence>
<dbReference type="PANTHER" id="PTHR48475:SF1">
    <property type="entry name" value="RNASE H TYPE-1 DOMAIN-CONTAINING PROTEIN"/>
    <property type="match status" value="1"/>
</dbReference>
<dbReference type="AlphaFoldDB" id="A0AAV7E896"/>
<dbReference type="EMBL" id="JAINDJ010000006">
    <property type="protein sequence ID" value="KAG9444934.1"/>
    <property type="molecule type" value="Genomic_DNA"/>
</dbReference>
<dbReference type="CDD" id="cd09274">
    <property type="entry name" value="RNase_HI_RT_Ty3"/>
    <property type="match status" value="1"/>
</dbReference>
<comment type="caution">
    <text evidence="8">The sequence shown here is derived from an EMBL/GenBank/DDBJ whole genome shotgun (WGS) entry which is preliminary data.</text>
</comment>